<evidence type="ECO:0000256" key="2">
    <source>
        <dbReference type="ARBA" id="ARBA00022744"/>
    </source>
</evidence>
<reference evidence="3" key="2">
    <citation type="submission" date="2025-09" db="UniProtKB">
        <authorList>
            <consortium name="Ensembl"/>
        </authorList>
    </citation>
    <scope>IDENTIFICATION</scope>
</reference>
<name>A0A8C0H433_CHEAB</name>
<protein>
    <recommendedName>
        <fullName evidence="5">Keratin</fullName>
    </recommendedName>
</protein>
<dbReference type="PANTHER" id="PTHR31203">
    <property type="entry name" value="BETA-KERATIN-RELATED PROTEIN-RELATED"/>
    <property type="match status" value="1"/>
</dbReference>
<reference evidence="3" key="1">
    <citation type="submission" date="2025-08" db="UniProtKB">
        <authorList>
            <consortium name="Ensembl"/>
        </authorList>
    </citation>
    <scope>IDENTIFICATION</scope>
</reference>
<keyword evidence="4" id="KW-1185">Reference proteome</keyword>
<evidence type="ECO:0000313" key="4">
    <source>
        <dbReference type="Proteomes" id="UP000694404"/>
    </source>
</evidence>
<dbReference type="Pfam" id="PF02422">
    <property type="entry name" value="Keratin"/>
    <property type="match status" value="1"/>
</dbReference>
<dbReference type="OMA" id="SCAIQNT"/>
<dbReference type="GO" id="GO:0005200">
    <property type="term" value="F:structural constituent of cytoskeleton"/>
    <property type="evidence" value="ECO:0007669"/>
    <property type="project" value="InterPro"/>
</dbReference>
<dbReference type="GO" id="GO:0005882">
    <property type="term" value="C:intermediate filament"/>
    <property type="evidence" value="ECO:0007669"/>
    <property type="project" value="UniProtKB-KW"/>
</dbReference>
<proteinExistence type="inferred from homology"/>
<evidence type="ECO:0000313" key="3">
    <source>
        <dbReference type="Ensembl" id="ENSCABP00000017863.1"/>
    </source>
</evidence>
<dbReference type="GeneTree" id="ENSGT01030000238974"/>
<keyword evidence="2" id="KW-0416">Keratin</keyword>
<comment type="similarity">
    <text evidence="1">Belongs to the avian keratin family.</text>
</comment>
<dbReference type="Ensembl" id="ENSCABT00000019584.1">
    <property type="protein sequence ID" value="ENSCABP00000017863.1"/>
    <property type="gene ID" value="ENSCABG00000013272.1"/>
</dbReference>
<organism evidence="3 4">
    <name type="scientific">Chelonoidis abingdonii</name>
    <name type="common">Abingdon island giant tortoise</name>
    <name type="synonym">Testudo abingdonii</name>
    <dbReference type="NCBI Taxonomy" id="106734"/>
    <lineage>
        <taxon>Eukaryota</taxon>
        <taxon>Metazoa</taxon>
        <taxon>Chordata</taxon>
        <taxon>Craniata</taxon>
        <taxon>Vertebrata</taxon>
        <taxon>Euteleostomi</taxon>
        <taxon>Archelosauria</taxon>
        <taxon>Testudinata</taxon>
        <taxon>Testudines</taxon>
        <taxon>Cryptodira</taxon>
        <taxon>Durocryptodira</taxon>
        <taxon>Testudinoidea</taxon>
        <taxon>Testudinidae</taxon>
        <taxon>Chelonoidis</taxon>
    </lineage>
</organism>
<dbReference type="InterPro" id="IPR003461">
    <property type="entry name" value="Keratin"/>
</dbReference>
<evidence type="ECO:0000256" key="1">
    <source>
        <dbReference type="ARBA" id="ARBA00008702"/>
    </source>
</evidence>
<dbReference type="Proteomes" id="UP000694404">
    <property type="component" value="Unplaced"/>
</dbReference>
<accession>A0A8C0H433</accession>
<dbReference type="AlphaFoldDB" id="A0A8C0H433"/>
<sequence length="130" mass="13270">LSRYSLSCAIQNTGMAWPCLITGTCNQPCISQCPDSEVVIRPSLVVVTLPGSILSNFSQSSGVGAVGAPVVGPGFGGSFRALYGYGSHYGYGRLCGYGGRCGYLSGYGFGGLCGCGVSCHRYLSGNCGPC</sequence>
<evidence type="ECO:0008006" key="5">
    <source>
        <dbReference type="Google" id="ProtNLM"/>
    </source>
</evidence>
<dbReference type="PANTHER" id="PTHR31203:SF1">
    <property type="entry name" value="BETA-KERATIN-RELATED PROTEIN-RELATED"/>
    <property type="match status" value="1"/>
</dbReference>